<dbReference type="Proteomes" id="UP000000600">
    <property type="component" value="Unassembled WGS sequence"/>
</dbReference>
<dbReference type="Gene3D" id="3.40.50.410">
    <property type="entry name" value="von Willebrand factor, type A domain"/>
    <property type="match status" value="1"/>
</dbReference>
<reference evidence="2 3" key="1">
    <citation type="journal article" date="2006" name="Nature">
        <title>Global trends of whole-genome duplications revealed by the ciliate Paramecium tetraurelia.</title>
        <authorList>
            <consortium name="Genoscope"/>
            <person name="Aury J.-M."/>
            <person name="Jaillon O."/>
            <person name="Duret L."/>
            <person name="Noel B."/>
            <person name="Jubin C."/>
            <person name="Porcel B.M."/>
            <person name="Segurens B."/>
            <person name="Daubin V."/>
            <person name="Anthouard V."/>
            <person name="Aiach N."/>
            <person name="Arnaiz O."/>
            <person name="Billaut A."/>
            <person name="Beisson J."/>
            <person name="Blanc I."/>
            <person name="Bouhouche K."/>
            <person name="Camara F."/>
            <person name="Duharcourt S."/>
            <person name="Guigo R."/>
            <person name="Gogendeau D."/>
            <person name="Katinka M."/>
            <person name="Keller A.-M."/>
            <person name="Kissmehl R."/>
            <person name="Klotz C."/>
            <person name="Koll F."/>
            <person name="Le Moue A."/>
            <person name="Lepere C."/>
            <person name="Malinsky S."/>
            <person name="Nowacki M."/>
            <person name="Nowak J.K."/>
            <person name="Plattner H."/>
            <person name="Poulain J."/>
            <person name="Ruiz F."/>
            <person name="Serrano V."/>
            <person name="Zagulski M."/>
            <person name="Dessen P."/>
            <person name="Betermier M."/>
            <person name="Weissenbach J."/>
            <person name="Scarpelli C."/>
            <person name="Schachter V."/>
            <person name="Sperling L."/>
            <person name="Meyer E."/>
            <person name="Cohen J."/>
            <person name="Wincker P."/>
        </authorList>
    </citation>
    <scope>NUCLEOTIDE SEQUENCE [LARGE SCALE GENOMIC DNA]</scope>
    <source>
        <strain evidence="2 3">Stock d4-2</strain>
    </source>
</reference>
<evidence type="ECO:0000313" key="2">
    <source>
        <dbReference type="EMBL" id="CAK63501.1"/>
    </source>
</evidence>
<dbReference type="Pfam" id="PF13768">
    <property type="entry name" value="VWA_3"/>
    <property type="match status" value="1"/>
</dbReference>
<organism evidence="2 3">
    <name type="scientific">Paramecium tetraurelia</name>
    <dbReference type="NCBI Taxonomy" id="5888"/>
    <lineage>
        <taxon>Eukaryota</taxon>
        <taxon>Sar</taxon>
        <taxon>Alveolata</taxon>
        <taxon>Ciliophora</taxon>
        <taxon>Intramacronucleata</taxon>
        <taxon>Oligohymenophorea</taxon>
        <taxon>Peniculida</taxon>
        <taxon>Parameciidae</taxon>
        <taxon>Paramecium</taxon>
    </lineage>
</organism>
<dbReference type="EMBL" id="CT868026">
    <property type="protein sequence ID" value="CAK63501.1"/>
    <property type="molecule type" value="Genomic_DNA"/>
</dbReference>
<dbReference type="AlphaFoldDB" id="A0BY84"/>
<dbReference type="STRING" id="5888.A0BY84"/>
<dbReference type="KEGG" id="ptm:GSPATT00033354001"/>
<keyword evidence="3" id="KW-1185">Reference proteome</keyword>
<dbReference type="RefSeq" id="XP_001430899.1">
    <property type="nucleotide sequence ID" value="XM_001430862.1"/>
</dbReference>
<name>A0BY84_PARTE</name>
<evidence type="ECO:0000259" key="1">
    <source>
        <dbReference type="PROSITE" id="PS50234"/>
    </source>
</evidence>
<dbReference type="GeneID" id="5016683"/>
<dbReference type="OrthoDB" id="312927at2759"/>
<dbReference type="SUPFAM" id="SSF53300">
    <property type="entry name" value="vWA-like"/>
    <property type="match status" value="1"/>
</dbReference>
<dbReference type="InterPro" id="IPR036465">
    <property type="entry name" value="vWFA_dom_sf"/>
</dbReference>
<feature type="domain" description="VWFA" evidence="1">
    <location>
        <begin position="1"/>
        <end position="161"/>
    </location>
</feature>
<dbReference type="PANTHER" id="PTHR45737:SF6">
    <property type="entry name" value="VON WILLEBRAND FACTOR A DOMAIN-CONTAINING PROTEIN 5A"/>
    <property type="match status" value="1"/>
</dbReference>
<dbReference type="PROSITE" id="PS50234">
    <property type="entry name" value="VWFA"/>
    <property type="match status" value="1"/>
</dbReference>
<evidence type="ECO:0000313" key="3">
    <source>
        <dbReference type="Proteomes" id="UP000000600"/>
    </source>
</evidence>
<dbReference type="InterPro" id="IPR002035">
    <property type="entry name" value="VWF_A"/>
</dbReference>
<dbReference type="HOGENOM" id="CLU_016881_0_0_1"/>
<sequence length="567" mass="66043">MDGSRIQKAKQSLILFLKSLPQNSLFNIVSFGTMYISLWDESRKYTQNNLKEAILHVNSMKADMEGTNIYKPLQNKIYNSSYGRSKDTTLNVFLLTDGEDYADPIIELVKNNNRAETRIYTLGIGEGCSIYLIKRVAEVGNGKFHIVGDNEDINEKVIDLLEDSLTPYLQNFKLETNVKEVYSIIPNPESIVSLKKNQELTIQILFSNEQELENIEFSMHCYNPQDKQPIKYSVNLNLNQSQDNEYFHKLAAHKFITYYDNAIKYGEQQVNFIKLNKQFLKDEDIVSLSIENQILSNKTAFVCEVCVLEDQFKQQDRSKVKIIKIHPVVNRYTEETQQQRMSLNNPPLYCKKLPFQQQKLKSIQQFNQLKLPFLKQFVRKDQKQTPQLGLMGKNYQKQEPMLECFGNQMQTPYQTSAQRANISFPIELLGIQISQSINMSQSSLPQIALPKQNQKSLENQSNQQLLLISQDKNNDPTYENLMNFAQVDGRFKINKDIQMKVNYLNLSNQQGLKADVWNTLLILLYLENFCRQFKKSWQLIYLKGVQYLLQNGINYKQKKQELGYPYT</sequence>
<dbReference type="eggNOG" id="ENOG502QRPK">
    <property type="taxonomic scope" value="Eukaryota"/>
</dbReference>
<proteinExistence type="predicted"/>
<protein>
    <recommendedName>
        <fullName evidence="1">VWFA domain-containing protein</fullName>
    </recommendedName>
</protein>
<dbReference type="InParanoid" id="A0BY84"/>
<dbReference type="PANTHER" id="PTHR45737">
    <property type="entry name" value="VON WILLEBRAND FACTOR A DOMAIN-CONTAINING PROTEIN 5A"/>
    <property type="match status" value="1"/>
</dbReference>
<gene>
    <name evidence="2" type="ORF">GSPATT00033354001</name>
</gene>
<accession>A0BY84</accession>